<dbReference type="OrthoDB" id="74731at2157"/>
<dbReference type="EMBL" id="CP002551">
    <property type="protein sequence ID" value="ADZ08611.1"/>
    <property type="molecule type" value="Genomic_DNA"/>
</dbReference>
<evidence type="ECO:0000256" key="4">
    <source>
        <dbReference type="ARBA" id="ARBA00022679"/>
    </source>
</evidence>
<comment type="pathway">
    <text evidence="10">One-carbon metabolism; methanogenesis from CO(2); methyl-coenzyme M from 5,10-methylene-5,6,7,8-tetrahydromethanopterin: step 2/2.</text>
</comment>
<keyword evidence="6 10" id="KW-1278">Translocase</keyword>
<dbReference type="STRING" id="877455.Metbo_0359"/>
<feature type="domain" description="Tetrahydromethanopterin S-methyltransferase F subunit" evidence="11">
    <location>
        <begin position="3"/>
        <end position="60"/>
    </location>
</feature>
<evidence type="ECO:0000256" key="10">
    <source>
        <dbReference type="HAMAP-Rule" id="MF_01099"/>
    </source>
</evidence>
<evidence type="ECO:0000256" key="8">
    <source>
        <dbReference type="ARBA" id="ARBA00022994"/>
    </source>
</evidence>
<dbReference type="NCBIfam" id="NF009776">
    <property type="entry name" value="PRK13275.1"/>
    <property type="match status" value="1"/>
</dbReference>
<dbReference type="GO" id="GO:0006730">
    <property type="term" value="P:one-carbon metabolic process"/>
    <property type="evidence" value="ECO:0007669"/>
    <property type="project" value="UniProtKB-UniRule"/>
</dbReference>
<keyword evidence="13" id="KW-1185">Reference proteome</keyword>
<dbReference type="EC" id="7.2.1.4" evidence="10"/>
<evidence type="ECO:0000256" key="3">
    <source>
        <dbReference type="ARBA" id="ARBA00022603"/>
    </source>
</evidence>
<evidence type="ECO:0000256" key="7">
    <source>
        <dbReference type="ARBA" id="ARBA00022989"/>
    </source>
</evidence>
<name>F0T8R9_METLA</name>
<dbReference type="Proteomes" id="UP000007490">
    <property type="component" value="Chromosome"/>
</dbReference>
<sequence>MILSNKPNVRGIKSTVKDIKYRTGLIGRDQRLFAGLITTRVYGMAVGFIFALLLVGLPVIYKTMVGA</sequence>
<keyword evidence="3 10" id="KW-0489">Methyltransferase</keyword>
<evidence type="ECO:0000256" key="1">
    <source>
        <dbReference type="ARBA" id="ARBA00022475"/>
    </source>
</evidence>
<gene>
    <name evidence="10" type="primary">mtrF</name>
    <name evidence="12" type="ordered locus">Metbo_0359</name>
</gene>
<protein>
    <recommendedName>
        <fullName evidence="10">Tetrahydromethanopterin S-methyltransferase subunit F</fullName>
        <ecNumber evidence="10">7.2.1.4</ecNumber>
    </recommendedName>
    <alternativeName>
        <fullName evidence="10">N5-methyltetrahydromethanopterin--coenzyme M methyltransferase subunit F</fullName>
    </alternativeName>
</protein>
<keyword evidence="7 10" id="KW-1133">Transmembrane helix</keyword>
<dbReference type="KEGG" id="mel:Metbo_0359"/>
<dbReference type="UniPathway" id="UPA00640">
    <property type="reaction ID" value="UER00698"/>
</dbReference>
<reference evidence="13" key="1">
    <citation type="submission" date="2011-02" db="EMBL/GenBank/DDBJ databases">
        <title>Complete sequence of Methanobacterium sp. AL-21.</title>
        <authorList>
            <consortium name="US DOE Joint Genome Institute"/>
            <person name="Lucas S."/>
            <person name="Copeland A."/>
            <person name="Lapidus A."/>
            <person name="Cheng J.-F."/>
            <person name="Goodwin L."/>
            <person name="Pitluck S."/>
            <person name="Chertkov O."/>
            <person name="Detter J.C."/>
            <person name="Han C."/>
            <person name="Tapia R."/>
            <person name="Land M."/>
            <person name="Hauser L."/>
            <person name="Kyrpides N."/>
            <person name="Ivanova N."/>
            <person name="Mikhailova N."/>
            <person name="Pagani I."/>
            <person name="Cadillo-Quiroz H."/>
            <person name="Imachi H."/>
            <person name="Zinder S."/>
            <person name="Liu W."/>
            <person name="Woyke T."/>
        </authorList>
    </citation>
    <scope>NUCLEOTIDE SEQUENCE [LARGE SCALE GENOMIC DNA]</scope>
    <source>
        <strain evidence="13">AL-21</strain>
    </source>
</reference>
<evidence type="ECO:0000256" key="6">
    <source>
        <dbReference type="ARBA" id="ARBA00022967"/>
    </source>
</evidence>
<dbReference type="eggNOG" id="arCOG03381">
    <property type="taxonomic scope" value="Archaea"/>
</dbReference>
<dbReference type="GO" id="GO:0005886">
    <property type="term" value="C:plasma membrane"/>
    <property type="evidence" value="ECO:0007669"/>
    <property type="project" value="UniProtKB-SubCell"/>
</dbReference>
<comment type="catalytic activity">
    <reaction evidence="10">
        <text>5-methyl-5,6,7,8-tetrahydromethanopterin + coenzyme M + 2 Na(+)(in) = 5,6,7,8-tetrahydromethanopterin + methyl-coenzyme M + 2 Na(+)(out)</text>
        <dbReference type="Rhea" id="RHEA:53492"/>
        <dbReference type="ChEBI" id="CHEBI:29101"/>
        <dbReference type="ChEBI" id="CHEBI:58103"/>
        <dbReference type="ChEBI" id="CHEBI:58116"/>
        <dbReference type="ChEBI" id="CHEBI:58286"/>
        <dbReference type="ChEBI" id="CHEBI:58319"/>
        <dbReference type="EC" id="7.2.1.4"/>
    </reaction>
</comment>
<dbReference type="NCBIfam" id="TIGR02507">
    <property type="entry name" value="MtrF"/>
    <property type="match status" value="1"/>
</dbReference>
<comment type="function">
    <text evidence="10">Part of a complex that catalyzes the formation of methyl-coenzyme M and tetrahydromethanopterin from coenzyme M and methyl-tetrahydromethanopterin. This is an energy-conserving, sodium-ion translocating step.</text>
</comment>
<comment type="subcellular location">
    <subcellularLocation>
        <location evidence="10">Cell membrane</location>
        <topology evidence="10">Single-pass membrane protein</topology>
    </subcellularLocation>
</comment>
<dbReference type="GO" id="GO:0030269">
    <property type="term" value="F:tetrahydromethanopterin S-methyltransferase activity"/>
    <property type="evidence" value="ECO:0007669"/>
    <property type="project" value="UniProtKB-UniRule"/>
</dbReference>
<keyword evidence="1 10" id="KW-1003">Cell membrane</keyword>
<proteinExistence type="inferred from homology"/>
<dbReference type="AlphaFoldDB" id="F0T8R9"/>
<dbReference type="GO" id="GO:0019386">
    <property type="term" value="P:methanogenesis, from carbon dioxide"/>
    <property type="evidence" value="ECO:0007669"/>
    <property type="project" value="UniProtKB-UniRule"/>
</dbReference>
<evidence type="ECO:0000256" key="2">
    <source>
        <dbReference type="ARBA" id="ARBA00022563"/>
    </source>
</evidence>
<reference evidence="12 13" key="2">
    <citation type="journal article" date="2014" name="Int. J. Syst. Evol. Microbiol.">
        <title>Methanobacterium paludis sp. nov. and a novel strain of Methanobacterium lacus isolated from northern peatlands.</title>
        <authorList>
            <person name="Cadillo-Quiroz H."/>
            <person name="Brauer S.L."/>
            <person name="Goodson N."/>
            <person name="Yavitt J.B."/>
            <person name="Zinder S.H."/>
        </authorList>
    </citation>
    <scope>NUCLEOTIDE SEQUENCE [LARGE SCALE GENOMIC DNA]</scope>
    <source>
        <strain evidence="12 13">AL-21</strain>
    </source>
</reference>
<keyword evidence="2 10" id="KW-0554">One-carbon metabolism</keyword>
<feature type="transmembrane region" description="Helical" evidence="10">
    <location>
        <begin position="41"/>
        <end position="61"/>
    </location>
</feature>
<evidence type="ECO:0000313" key="13">
    <source>
        <dbReference type="Proteomes" id="UP000007490"/>
    </source>
</evidence>
<dbReference type="GO" id="GO:0032259">
    <property type="term" value="P:methylation"/>
    <property type="evidence" value="ECO:0007669"/>
    <property type="project" value="UniProtKB-KW"/>
</dbReference>
<comment type="similarity">
    <text evidence="10">Belongs to the MtrF family.</text>
</comment>
<dbReference type="HAMAP" id="MF_01099">
    <property type="entry name" value="MtrF"/>
    <property type="match status" value="1"/>
</dbReference>
<evidence type="ECO:0000256" key="9">
    <source>
        <dbReference type="ARBA" id="ARBA00023136"/>
    </source>
</evidence>
<dbReference type="HOGENOM" id="CLU_204306_0_0_2"/>
<keyword evidence="5 10" id="KW-0812">Transmembrane</keyword>
<dbReference type="RefSeq" id="WP_013643962.1">
    <property type="nucleotide sequence ID" value="NC_015216.1"/>
</dbReference>
<evidence type="ECO:0000313" key="12">
    <source>
        <dbReference type="EMBL" id="ADZ08611.1"/>
    </source>
</evidence>
<evidence type="ECO:0000259" key="11">
    <source>
        <dbReference type="Pfam" id="PF09472"/>
    </source>
</evidence>
<organism evidence="12 13">
    <name type="scientific">Methanobacterium lacus (strain AL-21)</name>
    <dbReference type="NCBI Taxonomy" id="877455"/>
    <lineage>
        <taxon>Archaea</taxon>
        <taxon>Methanobacteriati</taxon>
        <taxon>Methanobacteriota</taxon>
        <taxon>Methanomada group</taxon>
        <taxon>Methanobacteria</taxon>
        <taxon>Methanobacteriales</taxon>
        <taxon>Methanobacteriaceae</taxon>
        <taxon>Methanobacterium</taxon>
    </lineage>
</organism>
<keyword evidence="8 10" id="KW-0484">Methanogenesis</keyword>
<dbReference type="InterPro" id="IPR013347">
    <property type="entry name" value="MeTrfase_F_su"/>
</dbReference>
<keyword evidence="9 10" id="KW-0472">Membrane</keyword>
<accession>F0T8R9</accession>
<dbReference type="Pfam" id="PF09472">
    <property type="entry name" value="MtrF"/>
    <property type="match status" value="1"/>
</dbReference>
<keyword evidence="4 10" id="KW-0808">Transferase</keyword>
<comment type="subunit">
    <text evidence="10">The complex is composed of 8 subunits; MtrA, MtrB, MtrC, MtrD, MtrE, MtrF, MtrG and MtrH.</text>
</comment>
<evidence type="ECO:0000256" key="5">
    <source>
        <dbReference type="ARBA" id="ARBA00022692"/>
    </source>
</evidence>
<dbReference type="GeneID" id="10276796"/>
<dbReference type="InterPro" id="IPR011307">
    <property type="entry name" value="MeTrfase_F"/>
</dbReference>